<dbReference type="Gene3D" id="3.40.605.10">
    <property type="entry name" value="Aldehyde Dehydrogenase, Chain A, domain 1"/>
    <property type="match status" value="1"/>
</dbReference>
<dbReference type="InterPro" id="IPR010102">
    <property type="entry name" value="Succ_semiAld_DH"/>
</dbReference>
<dbReference type="PANTHER" id="PTHR43353:SF5">
    <property type="entry name" value="SUCCINATE-SEMIALDEHYDE DEHYDROGENASE, MITOCHONDRIAL"/>
    <property type="match status" value="1"/>
</dbReference>
<keyword evidence="2" id="KW-0560">Oxidoreductase</keyword>
<dbReference type="CDD" id="cd07103">
    <property type="entry name" value="ALDH_F5_SSADH_GabD"/>
    <property type="match status" value="1"/>
</dbReference>
<organism evidence="4 5">
    <name type="scientific">Seinonella peptonophila</name>
    <dbReference type="NCBI Taxonomy" id="112248"/>
    <lineage>
        <taxon>Bacteria</taxon>
        <taxon>Bacillati</taxon>
        <taxon>Bacillota</taxon>
        <taxon>Bacilli</taxon>
        <taxon>Bacillales</taxon>
        <taxon>Thermoactinomycetaceae</taxon>
        <taxon>Seinonella</taxon>
    </lineage>
</organism>
<dbReference type="Pfam" id="PF00171">
    <property type="entry name" value="Aldedh"/>
    <property type="match status" value="1"/>
</dbReference>
<evidence type="ECO:0000256" key="1">
    <source>
        <dbReference type="ARBA" id="ARBA00009986"/>
    </source>
</evidence>
<dbReference type="GO" id="GO:0004777">
    <property type="term" value="F:succinate-semialdehyde dehydrogenase (NAD+) activity"/>
    <property type="evidence" value="ECO:0007669"/>
    <property type="project" value="TreeGrafter"/>
</dbReference>
<evidence type="ECO:0000313" key="4">
    <source>
        <dbReference type="EMBL" id="SHE63058.1"/>
    </source>
</evidence>
<dbReference type="FunFam" id="3.40.309.10:FF:000004">
    <property type="entry name" value="Succinate-semialdehyde dehydrogenase I"/>
    <property type="match status" value="1"/>
</dbReference>
<proteinExistence type="inferred from homology"/>
<name>A0A1M4V2E9_9BACL</name>
<dbReference type="AlphaFoldDB" id="A0A1M4V2E9"/>
<dbReference type="InterPro" id="IPR050740">
    <property type="entry name" value="Aldehyde_DH_Superfamily"/>
</dbReference>
<protein>
    <submittedName>
        <fullName evidence="4">Succinate semialdehyde dehydrogenase</fullName>
    </submittedName>
</protein>
<dbReference type="RefSeq" id="WP_073153286.1">
    <property type="nucleotide sequence ID" value="NZ_FQVL01000002.1"/>
</dbReference>
<dbReference type="InterPro" id="IPR016160">
    <property type="entry name" value="Ald_DH_CS_CYS"/>
</dbReference>
<dbReference type="InterPro" id="IPR016161">
    <property type="entry name" value="Ald_DH/histidinol_DH"/>
</dbReference>
<dbReference type="Gene3D" id="3.40.309.10">
    <property type="entry name" value="Aldehyde Dehydrogenase, Chain A, domain 2"/>
    <property type="match status" value="1"/>
</dbReference>
<sequence length="480" mass="52989">MKTYDLLHFIDGQWTGNQDETIEVKDPATGELVGQVASGGHKETAAAIDAAHEALEKWSGKTAQERATLMRKFIQVVQENRDELAELMTREMGRPLTESQGEVDYALSFIEWFAEEARRIYGRIVPGKSETHRIQVIKQPVGVVAAVTPWNFPASMITRKLGPALAAGCTFIVKPAEQTPLSALKLAEWAVEAGIPKGVFNVVNCRKPQEFTETIMQDMRVRKISFTGSTEVGRIIMRQSAEQIKRVSLELGGHAPFIICEDADLDRAVTAAMASKFRNSGQTCVCANRFYVHEKIYEPFLEAFAKKVAQLKMGNGLEPDTDVGPLVDHESYKKVARQVEDAVAKGATCLVGGKGTEANDRDVYFFEPTLLADMNEEMLLMNEETFGPVAGVQKFQDDDEVIRWANHSPFGLAAYLFTQNVSRGLRMAEKLEYGIVGWNDGVPSTAQAPFGGVKQSGIGREGALEGIEEYLVTKYISLNL</sequence>
<dbReference type="PANTHER" id="PTHR43353">
    <property type="entry name" value="SUCCINATE-SEMIALDEHYDE DEHYDROGENASE, MITOCHONDRIAL"/>
    <property type="match status" value="1"/>
</dbReference>
<reference evidence="4 5" key="1">
    <citation type="submission" date="2016-11" db="EMBL/GenBank/DDBJ databases">
        <authorList>
            <person name="Jaros S."/>
            <person name="Januszkiewicz K."/>
            <person name="Wedrychowicz H."/>
        </authorList>
    </citation>
    <scope>NUCLEOTIDE SEQUENCE [LARGE SCALE GENOMIC DNA]</scope>
    <source>
        <strain evidence="4 5">DSM 44666</strain>
    </source>
</reference>
<dbReference type="InterPro" id="IPR015590">
    <property type="entry name" value="Aldehyde_DH_dom"/>
</dbReference>
<dbReference type="GO" id="GO:0009450">
    <property type="term" value="P:gamma-aminobutyric acid catabolic process"/>
    <property type="evidence" value="ECO:0007669"/>
    <property type="project" value="InterPro"/>
</dbReference>
<dbReference type="OrthoDB" id="9762913at2"/>
<dbReference type="InterPro" id="IPR016162">
    <property type="entry name" value="Ald_DH_N"/>
</dbReference>
<dbReference type="NCBIfam" id="TIGR01780">
    <property type="entry name" value="SSADH"/>
    <property type="match status" value="1"/>
</dbReference>
<evidence type="ECO:0000256" key="2">
    <source>
        <dbReference type="ARBA" id="ARBA00023002"/>
    </source>
</evidence>
<dbReference type="InterPro" id="IPR016163">
    <property type="entry name" value="Ald_DH_C"/>
</dbReference>
<dbReference type="EMBL" id="FQVL01000002">
    <property type="protein sequence ID" value="SHE63058.1"/>
    <property type="molecule type" value="Genomic_DNA"/>
</dbReference>
<dbReference type="Proteomes" id="UP000184476">
    <property type="component" value="Unassembled WGS sequence"/>
</dbReference>
<dbReference type="FunFam" id="3.40.605.10:FF:000005">
    <property type="entry name" value="Succinate-semialdehyde dehydrogenase I"/>
    <property type="match status" value="1"/>
</dbReference>
<accession>A0A1M4V2E9</accession>
<dbReference type="STRING" id="112248.SAMN05444392_102134"/>
<comment type="similarity">
    <text evidence="1">Belongs to the aldehyde dehydrogenase family.</text>
</comment>
<evidence type="ECO:0000313" key="5">
    <source>
        <dbReference type="Proteomes" id="UP000184476"/>
    </source>
</evidence>
<dbReference type="PROSITE" id="PS00070">
    <property type="entry name" value="ALDEHYDE_DEHYDR_CYS"/>
    <property type="match status" value="1"/>
</dbReference>
<gene>
    <name evidence="4" type="ORF">SAMN05444392_102134</name>
</gene>
<dbReference type="SUPFAM" id="SSF53720">
    <property type="entry name" value="ALDH-like"/>
    <property type="match status" value="1"/>
</dbReference>
<feature type="domain" description="Aldehyde dehydrogenase" evidence="3">
    <location>
        <begin position="14"/>
        <end position="476"/>
    </location>
</feature>
<keyword evidence="5" id="KW-1185">Reference proteome</keyword>
<evidence type="ECO:0000259" key="3">
    <source>
        <dbReference type="Pfam" id="PF00171"/>
    </source>
</evidence>